<accession>A0A1H3RJB9</accession>
<evidence type="ECO:0000313" key="3">
    <source>
        <dbReference type="EMBL" id="SDZ25756.1"/>
    </source>
</evidence>
<protein>
    <submittedName>
        <fullName evidence="3">Phosphonate transport system substrate-binding protein</fullName>
    </submittedName>
</protein>
<keyword evidence="4" id="KW-1185">Reference proteome</keyword>
<evidence type="ECO:0000313" key="4">
    <source>
        <dbReference type="Proteomes" id="UP000198935"/>
    </source>
</evidence>
<name>A0A1H3RJB9_9BACI</name>
<dbReference type="Proteomes" id="UP000198935">
    <property type="component" value="Unassembled WGS sequence"/>
</dbReference>
<evidence type="ECO:0000256" key="2">
    <source>
        <dbReference type="SAM" id="SignalP"/>
    </source>
</evidence>
<organism evidence="3 4">
    <name type="scientific">Evansella caseinilytica</name>
    <dbReference type="NCBI Taxonomy" id="1503961"/>
    <lineage>
        <taxon>Bacteria</taxon>
        <taxon>Bacillati</taxon>
        <taxon>Bacillota</taxon>
        <taxon>Bacilli</taxon>
        <taxon>Bacillales</taxon>
        <taxon>Bacillaceae</taxon>
        <taxon>Evansella</taxon>
    </lineage>
</organism>
<dbReference type="Pfam" id="PF12974">
    <property type="entry name" value="Phosphonate-bd"/>
    <property type="match status" value="1"/>
</dbReference>
<proteinExistence type="predicted"/>
<dbReference type="OrthoDB" id="1792890at2"/>
<gene>
    <name evidence="3" type="ORF">SAMN05421736_108131</name>
</gene>
<keyword evidence="2" id="KW-0732">Signal</keyword>
<dbReference type="PROSITE" id="PS51257">
    <property type="entry name" value="PROKAR_LIPOPROTEIN"/>
    <property type="match status" value="1"/>
</dbReference>
<reference evidence="4" key="1">
    <citation type="submission" date="2016-10" db="EMBL/GenBank/DDBJ databases">
        <authorList>
            <person name="Varghese N."/>
            <person name="Submissions S."/>
        </authorList>
    </citation>
    <scope>NUCLEOTIDE SEQUENCE [LARGE SCALE GENOMIC DNA]</scope>
    <source>
        <strain evidence="4">SP</strain>
    </source>
</reference>
<dbReference type="STRING" id="1503961.SAMN05421736_108131"/>
<dbReference type="PANTHER" id="PTHR35841">
    <property type="entry name" value="PHOSPHONATES-BINDING PERIPLASMIC PROTEIN"/>
    <property type="match status" value="1"/>
</dbReference>
<feature type="region of interest" description="Disordered" evidence="1">
    <location>
        <begin position="24"/>
        <end position="56"/>
    </location>
</feature>
<dbReference type="Gene3D" id="3.40.190.10">
    <property type="entry name" value="Periplasmic binding protein-like II"/>
    <property type="match status" value="2"/>
</dbReference>
<feature type="compositionally biased region" description="Acidic residues" evidence="1">
    <location>
        <begin position="33"/>
        <end position="51"/>
    </location>
</feature>
<evidence type="ECO:0000256" key="1">
    <source>
        <dbReference type="SAM" id="MobiDB-lite"/>
    </source>
</evidence>
<dbReference type="AlphaFoldDB" id="A0A1H3RJB9"/>
<dbReference type="PANTHER" id="PTHR35841:SF1">
    <property type="entry name" value="PHOSPHONATES-BINDING PERIPLASMIC PROTEIN"/>
    <property type="match status" value="1"/>
</dbReference>
<feature type="chain" id="PRO_5011433520" evidence="2">
    <location>
        <begin position="22"/>
        <end position="367"/>
    </location>
</feature>
<sequence>MKKLFLLMVAFAFAVVLGACSESSSSAEKDSENADQDAVNEEENEEVNQEASDEKDTLTIVWYPNESGADLKDARDEIGKVIEDAAGKKVEHQTTTDYIIAIESIANGNADLAFMGAQGYIEAHDKNSNILPLVVPSGASGTLEDAVYYSWLSVKLGNEEEYKDGEDFSIDNIAGKKFSFVSNSSTSGFKVPSSGIIAHFSQMDEYNDLTEEDLLEGGVLFSEVLYGGSHQGSAVNLLTDKADVAAFCDSCVDNYIELAEGEVNRPGAVYEVKADAAEPFNTVPGEKFVAISVTPVLNAPFVVNTDNIGEATINALKEAFLSDDVAANEKIFVPEDSEVSGLFKKTADERFVDVDNAWFNPIRELSN</sequence>
<dbReference type="SUPFAM" id="SSF53850">
    <property type="entry name" value="Periplasmic binding protein-like II"/>
    <property type="match status" value="1"/>
</dbReference>
<feature type="signal peptide" evidence="2">
    <location>
        <begin position="1"/>
        <end position="21"/>
    </location>
</feature>
<dbReference type="EMBL" id="FNPI01000008">
    <property type="protein sequence ID" value="SDZ25756.1"/>
    <property type="molecule type" value="Genomic_DNA"/>
</dbReference>